<evidence type="ECO:0000313" key="2">
    <source>
        <dbReference type="Proteomes" id="UP001175227"/>
    </source>
</evidence>
<name>A0AA39UH37_9AGAR</name>
<dbReference type="Proteomes" id="UP001175227">
    <property type="component" value="Unassembled WGS sequence"/>
</dbReference>
<gene>
    <name evidence="1" type="ORF">IW261DRAFT_1026884</name>
</gene>
<sequence length="152" mass="17002">MYMKCLGGLVVESHRFAFAPWSRERAVHSRWIGTDLNTITTISDFRLISWLKFYSYTIAIAVSLTSAIFACSLPNLYRPVLFSPRGHACGRTGPVLVIGNSALLRRLLLCALRDTRTSSQPLKLVTSRDSSNILFTVIVSGRRFTNVICFGK</sequence>
<comment type="caution">
    <text evidence="1">The sequence shown here is derived from an EMBL/GenBank/DDBJ whole genome shotgun (WGS) entry which is preliminary data.</text>
</comment>
<evidence type="ECO:0000313" key="1">
    <source>
        <dbReference type="EMBL" id="KAK0482294.1"/>
    </source>
</evidence>
<dbReference type="AlphaFoldDB" id="A0AA39UH37"/>
<accession>A0AA39UH37</accession>
<reference evidence="1" key="1">
    <citation type="submission" date="2023-06" db="EMBL/GenBank/DDBJ databases">
        <authorList>
            <consortium name="Lawrence Berkeley National Laboratory"/>
            <person name="Ahrendt S."/>
            <person name="Sahu N."/>
            <person name="Indic B."/>
            <person name="Wong-Bajracharya J."/>
            <person name="Merenyi Z."/>
            <person name="Ke H.-M."/>
            <person name="Monk M."/>
            <person name="Kocsube S."/>
            <person name="Drula E."/>
            <person name="Lipzen A."/>
            <person name="Balint B."/>
            <person name="Henrissat B."/>
            <person name="Andreopoulos B."/>
            <person name="Martin F.M."/>
            <person name="Harder C.B."/>
            <person name="Rigling D."/>
            <person name="Ford K.L."/>
            <person name="Foster G.D."/>
            <person name="Pangilinan J."/>
            <person name="Papanicolaou A."/>
            <person name="Barry K."/>
            <person name="LaButti K."/>
            <person name="Viragh M."/>
            <person name="Koriabine M."/>
            <person name="Yan M."/>
            <person name="Riley R."/>
            <person name="Champramary S."/>
            <person name="Plett K.L."/>
            <person name="Tsai I.J."/>
            <person name="Slot J."/>
            <person name="Sipos G."/>
            <person name="Plett J."/>
            <person name="Nagy L.G."/>
            <person name="Grigoriev I.V."/>
        </authorList>
    </citation>
    <scope>NUCLEOTIDE SEQUENCE</scope>
    <source>
        <strain evidence="1">ICMP 16352</strain>
    </source>
</reference>
<keyword evidence="2" id="KW-1185">Reference proteome</keyword>
<dbReference type="EMBL" id="JAUEPR010000007">
    <property type="protein sequence ID" value="KAK0482294.1"/>
    <property type="molecule type" value="Genomic_DNA"/>
</dbReference>
<organism evidence="1 2">
    <name type="scientific">Armillaria novae-zelandiae</name>
    <dbReference type="NCBI Taxonomy" id="153914"/>
    <lineage>
        <taxon>Eukaryota</taxon>
        <taxon>Fungi</taxon>
        <taxon>Dikarya</taxon>
        <taxon>Basidiomycota</taxon>
        <taxon>Agaricomycotina</taxon>
        <taxon>Agaricomycetes</taxon>
        <taxon>Agaricomycetidae</taxon>
        <taxon>Agaricales</taxon>
        <taxon>Marasmiineae</taxon>
        <taxon>Physalacriaceae</taxon>
        <taxon>Armillaria</taxon>
    </lineage>
</organism>
<proteinExistence type="predicted"/>
<protein>
    <submittedName>
        <fullName evidence="1">Uncharacterized protein</fullName>
    </submittedName>
</protein>